<reference evidence="22 23" key="1">
    <citation type="submission" date="2023-07" db="EMBL/GenBank/DDBJ databases">
        <title>Sorghum-associated microbial communities from plants grown in Nebraska, USA.</title>
        <authorList>
            <person name="Schachtman D."/>
        </authorList>
    </citation>
    <scope>NUCLEOTIDE SEQUENCE [LARGE SCALE GENOMIC DNA]</scope>
    <source>
        <strain evidence="22 23">BE190</strain>
    </source>
</reference>
<keyword evidence="13 20" id="KW-0133">Cell shape</keyword>
<keyword evidence="12 20" id="KW-0521">NADP</keyword>
<keyword evidence="23" id="KW-1185">Reference proteome</keyword>
<comment type="catalytic activity">
    <reaction evidence="19 20">
        <text>UDP-N-acetyl-alpha-D-muramate + NADP(+) = UDP-N-acetyl-3-O-(1-carboxyvinyl)-alpha-D-glucosamine + NADPH + H(+)</text>
        <dbReference type="Rhea" id="RHEA:12248"/>
        <dbReference type="ChEBI" id="CHEBI:15378"/>
        <dbReference type="ChEBI" id="CHEBI:57783"/>
        <dbReference type="ChEBI" id="CHEBI:58349"/>
        <dbReference type="ChEBI" id="CHEBI:68483"/>
        <dbReference type="ChEBI" id="CHEBI:70757"/>
        <dbReference type="EC" id="1.3.1.98"/>
    </reaction>
</comment>
<organism evidence="22 23">
    <name type="scientific">Cellvibrio fibrivorans</name>
    <dbReference type="NCBI Taxonomy" id="126350"/>
    <lineage>
        <taxon>Bacteria</taxon>
        <taxon>Pseudomonadati</taxon>
        <taxon>Pseudomonadota</taxon>
        <taxon>Gammaproteobacteria</taxon>
        <taxon>Cellvibrionales</taxon>
        <taxon>Cellvibrionaceae</taxon>
        <taxon>Cellvibrio</taxon>
    </lineage>
</organism>
<comment type="caution">
    <text evidence="22">The sequence shown here is derived from an EMBL/GenBank/DDBJ whole genome shotgun (WGS) entry which is preliminary data.</text>
</comment>
<dbReference type="NCBIfam" id="NF000755">
    <property type="entry name" value="PRK00046.1"/>
    <property type="match status" value="1"/>
</dbReference>
<dbReference type="InterPro" id="IPR006094">
    <property type="entry name" value="Oxid_FAD_bind_N"/>
</dbReference>
<dbReference type="InterPro" id="IPR011601">
    <property type="entry name" value="MurB_C"/>
</dbReference>
<dbReference type="InterPro" id="IPR036635">
    <property type="entry name" value="MurB_C_sf"/>
</dbReference>
<evidence type="ECO:0000256" key="7">
    <source>
        <dbReference type="ARBA" id="ARBA00015188"/>
    </source>
</evidence>
<dbReference type="InterPro" id="IPR036318">
    <property type="entry name" value="FAD-bd_PCMH-like_sf"/>
</dbReference>
<dbReference type="PANTHER" id="PTHR21071:SF4">
    <property type="entry name" value="UDP-N-ACETYLENOLPYRUVOYLGLUCOSAMINE REDUCTASE"/>
    <property type="match status" value="1"/>
</dbReference>
<dbReference type="EMBL" id="JAVDVX010000002">
    <property type="protein sequence ID" value="MDR7089692.1"/>
    <property type="molecule type" value="Genomic_DNA"/>
</dbReference>
<evidence type="ECO:0000313" key="22">
    <source>
        <dbReference type="EMBL" id="MDR7089692.1"/>
    </source>
</evidence>
<evidence type="ECO:0000256" key="18">
    <source>
        <dbReference type="ARBA" id="ARBA00031026"/>
    </source>
</evidence>
<dbReference type="PROSITE" id="PS51387">
    <property type="entry name" value="FAD_PCMH"/>
    <property type="match status" value="1"/>
</dbReference>
<dbReference type="InterPro" id="IPR016167">
    <property type="entry name" value="FAD-bd_PCMH_sub1"/>
</dbReference>
<evidence type="ECO:0000256" key="10">
    <source>
        <dbReference type="ARBA" id="ARBA00022630"/>
    </source>
</evidence>
<dbReference type="NCBIfam" id="TIGR00179">
    <property type="entry name" value="murB"/>
    <property type="match status" value="1"/>
</dbReference>
<dbReference type="Pfam" id="PF01565">
    <property type="entry name" value="FAD_binding_4"/>
    <property type="match status" value="1"/>
</dbReference>
<evidence type="ECO:0000256" key="8">
    <source>
        <dbReference type="ARBA" id="ARBA00022490"/>
    </source>
</evidence>
<dbReference type="Gene3D" id="3.90.78.10">
    <property type="entry name" value="UDP-N-acetylenolpyruvoylglucosamine reductase, C-terminal domain"/>
    <property type="match status" value="1"/>
</dbReference>
<dbReference type="InterPro" id="IPR016166">
    <property type="entry name" value="FAD-bd_PCMH"/>
</dbReference>
<dbReference type="InterPro" id="IPR003170">
    <property type="entry name" value="MurB"/>
</dbReference>
<dbReference type="Gene3D" id="3.30.465.10">
    <property type="match status" value="1"/>
</dbReference>
<evidence type="ECO:0000256" key="3">
    <source>
        <dbReference type="ARBA" id="ARBA00004496"/>
    </source>
</evidence>
<keyword evidence="17 20" id="KW-0961">Cell wall biogenesis/degradation</keyword>
<evidence type="ECO:0000256" key="6">
    <source>
        <dbReference type="ARBA" id="ARBA00012518"/>
    </source>
</evidence>
<keyword evidence="11 20" id="KW-0274">FAD</keyword>
<evidence type="ECO:0000256" key="2">
    <source>
        <dbReference type="ARBA" id="ARBA00003921"/>
    </source>
</evidence>
<evidence type="ECO:0000256" key="4">
    <source>
        <dbReference type="ARBA" id="ARBA00004752"/>
    </source>
</evidence>
<evidence type="ECO:0000313" key="23">
    <source>
        <dbReference type="Proteomes" id="UP001253595"/>
    </source>
</evidence>
<comment type="function">
    <text evidence="2 20">Cell wall formation.</text>
</comment>
<dbReference type="SUPFAM" id="SSF56176">
    <property type="entry name" value="FAD-binding/transporter-associated domain-like"/>
    <property type="match status" value="1"/>
</dbReference>
<keyword evidence="16 20" id="KW-0131">Cell cycle</keyword>
<proteinExistence type="inferred from homology"/>
<dbReference type="RefSeq" id="WP_310071170.1">
    <property type="nucleotide sequence ID" value="NZ_JAVDVX010000002.1"/>
</dbReference>
<dbReference type="NCBIfam" id="NF010478">
    <property type="entry name" value="PRK13903.1"/>
    <property type="match status" value="1"/>
</dbReference>
<keyword evidence="14 20" id="KW-0573">Peptidoglycan synthesis</keyword>
<evidence type="ECO:0000256" key="1">
    <source>
        <dbReference type="ARBA" id="ARBA00001974"/>
    </source>
</evidence>
<comment type="subcellular location">
    <subcellularLocation>
        <location evidence="3 20">Cytoplasm</location>
    </subcellularLocation>
</comment>
<evidence type="ECO:0000256" key="12">
    <source>
        <dbReference type="ARBA" id="ARBA00022857"/>
    </source>
</evidence>
<evidence type="ECO:0000256" key="20">
    <source>
        <dbReference type="HAMAP-Rule" id="MF_00037"/>
    </source>
</evidence>
<feature type="active site" evidence="20">
    <location>
        <position position="165"/>
    </location>
</feature>
<evidence type="ECO:0000256" key="13">
    <source>
        <dbReference type="ARBA" id="ARBA00022960"/>
    </source>
</evidence>
<comment type="cofactor">
    <cofactor evidence="1 20">
        <name>FAD</name>
        <dbReference type="ChEBI" id="CHEBI:57692"/>
    </cofactor>
</comment>
<feature type="domain" description="FAD-binding PCMH-type" evidence="21">
    <location>
        <begin position="17"/>
        <end position="189"/>
    </location>
</feature>
<keyword evidence="8 20" id="KW-0963">Cytoplasm</keyword>
<evidence type="ECO:0000256" key="16">
    <source>
        <dbReference type="ARBA" id="ARBA00023306"/>
    </source>
</evidence>
<evidence type="ECO:0000256" key="9">
    <source>
        <dbReference type="ARBA" id="ARBA00022618"/>
    </source>
</evidence>
<gene>
    <name evidence="20" type="primary">murB</name>
    <name evidence="22" type="ORF">J2X05_001698</name>
</gene>
<feature type="active site" description="Proton donor" evidence="20">
    <location>
        <position position="239"/>
    </location>
</feature>
<protein>
    <recommendedName>
        <fullName evidence="7 20">UDP-N-acetylenolpyruvoylglucosamine reductase</fullName>
        <ecNumber evidence="6 20">1.3.1.98</ecNumber>
    </recommendedName>
    <alternativeName>
        <fullName evidence="18 20">UDP-N-acetylmuramate dehydrogenase</fullName>
    </alternativeName>
</protein>
<dbReference type="Pfam" id="PF02873">
    <property type="entry name" value="MurB_C"/>
    <property type="match status" value="1"/>
</dbReference>
<name>A0ABU1UX40_9GAMM</name>
<keyword evidence="15 20" id="KW-0560">Oxidoreductase</keyword>
<evidence type="ECO:0000256" key="11">
    <source>
        <dbReference type="ARBA" id="ARBA00022827"/>
    </source>
</evidence>
<dbReference type="PANTHER" id="PTHR21071">
    <property type="entry name" value="UDP-N-ACETYLENOLPYRUVOYLGLUCOSAMINE REDUCTASE"/>
    <property type="match status" value="1"/>
</dbReference>
<evidence type="ECO:0000259" key="21">
    <source>
        <dbReference type="PROSITE" id="PS51387"/>
    </source>
</evidence>
<dbReference type="Gene3D" id="3.30.43.10">
    <property type="entry name" value="Uridine Diphospho-n-acetylenolpyruvylglucosamine Reductase, domain 2"/>
    <property type="match status" value="1"/>
</dbReference>
<keyword evidence="9 20" id="KW-0132">Cell division</keyword>
<dbReference type="SUPFAM" id="SSF56194">
    <property type="entry name" value="Uridine diphospho-N-Acetylenolpyruvylglucosamine reductase, MurB, C-terminal domain"/>
    <property type="match status" value="1"/>
</dbReference>
<evidence type="ECO:0000256" key="19">
    <source>
        <dbReference type="ARBA" id="ARBA00048914"/>
    </source>
</evidence>
<sequence>MPLFLPHFNLQKFNTLAVPSLAQYFVSVKTDDELREALAFARTENLPLLLLGGGSNIVLRADFPGLVVQIKSQGREVVDENEEFVWLKVAAGENWHQLVVFSLDNALYGLENLSLIPGSVGAAPIQNIGAYGVEIKELVAELSALNIRSGLSVTFTNESCQFGYRDSIFKQSLKDQYVITSVTFRLRKQPHLNLTYPALRAALANTLEEDITPQQVSAAVIDIRQTKLPDPAVIPNVGSFFKNPVINQQQFDALKAENPTIVSYPAAANQVKLAAGWLIDQAGWKGREVGGAAVHEQQALVLTNPRKSSGQAVLALADLIKQSVFEQFGVMLEMEPRIYP</sequence>
<dbReference type="HAMAP" id="MF_00037">
    <property type="entry name" value="MurB"/>
    <property type="match status" value="1"/>
</dbReference>
<evidence type="ECO:0000256" key="17">
    <source>
        <dbReference type="ARBA" id="ARBA00023316"/>
    </source>
</evidence>
<comment type="similarity">
    <text evidence="5 20">Belongs to the MurB family.</text>
</comment>
<dbReference type="GO" id="GO:0008762">
    <property type="term" value="F:UDP-N-acetylmuramate dehydrogenase activity"/>
    <property type="evidence" value="ECO:0007669"/>
    <property type="project" value="UniProtKB-EC"/>
</dbReference>
<dbReference type="EC" id="1.3.1.98" evidence="6 20"/>
<dbReference type="Proteomes" id="UP001253595">
    <property type="component" value="Unassembled WGS sequence"/>
</dbReference>
<comment type="pathway">
    <text evidence="4 20">Cell wall biogenesis; peptidoglycan biosynthesis.</text>
</comment>
<dbReference type="InterPro" id="IPR016169">
    <property type="entry name" value="FAD-bd_PCMH_sub2"/>
</dbReference>
<accession>A0ABU1UX40</accession>
<feature type="active site" evidence="20">
    <location>
        <position position="335"/>
    </location>
</feature>
<evidence type="ECO:0000256" key="5">
    <source>
        <dbReference type="ARBA" id="ARBA00010485"/>
    </source>
</evidence>
<evidence type="ECO:0000256" key="15">
    <source>
        <dbReference type="ARBA" id="ARBA00023002"/>
    </source>
</evidence>
<evidence type="ECO:0000256" key="14">
    <source>
        <dbReference type="ARBA" id="ARBA00022984"/>
    </source>
</evidence>
<keyword evidence="10 20" id="KW-0285">Flavoprotein</keyword>